<evidence type="ECO:0000256" key="7">
    <source>
        <dbReference type="ARBA" id="ARBA00023172"/>
    </source>
</evidence>
<dbReference type="PANTHER" id="PTHR42848:SF1">
    <property type="entry name" value="HOLLIDAY JUNCTION BRANCH MIGRATION COMPLEX SUBUNIT RUVB"/>
    <property type="match status" value="1"/>
</dbReference>
<dbReference type="Gene3D" id="3.40.50.300">
    <property type="entry name" value="P-loop containing nucleotide triphosphate hydrolases"/>
    <property type="match status" value="1"/>
</dbReference>
<dbReference type="EC" id="3.6.4.12" evidence="10"/>
<keyword evidence="5" id="KW-0067">ATP-binding</keyword>
<keyword evidence="7" id="KW-0233">DNA recombination</keyword>
<evidence type="ECO:0000256" key="3">
    <source>
        <dbReference type="ARBA" id="ARBA00022763"/>
    </source>
</evidence>
<dbReference type="OrthoDB" id="240711at2"/>
<keyword evidence="8" id="KW-0234">DNA repair</keyword>
<organism evidence="10 11">
    <name type="scientific">Bremerella volcania</name>
    <dbReference type="NCBI Taxonomy" id="2527984"/>
    <lineage>
        <taxon>Bacteria</taxon>
        <taxon>Pseudomonadati</taxon>
        <taxon>Planctomycetota</taxon>
        <taxon>Planctomycetia</taxon>
        <taxon>Pirellulales</taxon>
        <taxon>Pirellulaceae</taxon>
        <taxon>Bremerella</taxon>
    </lineage>
</organism>
<dbReference type="GO" id="GO:0016787">
    <property type="term" value="F:hydrolase activity"/>
    <property type="evidence" value="ECO:0007669"/>
    <property type="project" value="UniProtKB-KW"/>
</dbReference>
<dbReference type="Pfam" id="PF05491">
    <property type="entry name" value="WHD_RuvB"/>
    <property type="match status" value="1"/>
</dbReference>
<keyword evidence="11" id="KW-1185">Reference proteome</keyword>
<dbReference type="GO" id="GO:0006281">
    <property type="term" value="P:DNA repair"/>
    <property type="evidence" value="ECO:0007669"/>
    <property type="project" value="UniProtKB-KW"/>
</dbReference>
<dbReference type="InterPro" id="IPR036388">
    <property type="entry name" value="WH-like_DNA-bd_sf"/>
</dbReference>
<keyword evidence="4 10" id="KW-0378">Hydrolase</keyword>
<dbReference type="InterPro" id="IPR027417">
    <property type="entry name" value="P-loop_NTPase"/>
</dbReference>
<evidence type="ECO:0000256" key="4">
    <source>
        <dbReference type="ARBA" id="ARBA00022801"/>
    </source>
</evidence>
<evidence type="ECO:0000313" key="11">
    <source>
        <dbReference type="Proteomes" id="UP000318626"/>
    </source>
</evidence>
<dbReference type="GO" id="GO:0005524">
    <property type="term" value="F:ATP binding"/>
    <property type="evidence" value="ECO:0007669"/>
    <property type="project" value="UniProtKB-KW"/>
</dbReference>
<dbReference type="SUPFAM" id="SSF52540">
    <property type="entry name" value="P-loop containing nucleoside triphosphate hydrolases"/>
    <property type="match status" value="1"/>
</dbReference>
<dbReference type="InterPro" id="IPR008823">
    <property type="entry name" value="RuvB_wg_C"/>
</dbReference>
<dbReference type="GO" id="GO:0003677">
    <property type="term" value="F:DNA binding"/>
    <property type="evidence" value="ECO:0007669"/>
    <property type="project" value="UniProtKB-KW"/>
</dbReference>
<keyword evidence="10" id="KW-0347">Helicase</keyword>
<dbReference type="RefSeq" id="WP_144971585.1">
    <property type="nucleotide sequence ID" value="NZ_CP036289.1"/>
</dbReference>
<dbReference type="Gene3D" id="1.10.8.60">
    <property type="match status" value="1"/>
</dbReference>
<name>A0A518C608_9BACT</name>
<evidence type="ECO:0000313" key="10">
    <source>
        <dbReference type="EMBL" id="QDU74642.1"/>
    </source>
</evidence>
<feature type="domain" description="AAA+ ATPase" evidence="9">
    <location>
        <begin position="34"/>
        <end position="169"/>
    </location>
</feature>
<evidence type="ECO:0000256" key="6">
    <source>
        <dbReference type="ARBA" id="ARBA00023125"/>
    </source>
</evidence>
<gene>
    <name evidence="10" type="primary">ruvB_1</name>
    <name evidence="10" type="ORF">Pan97_16540</name>
</gene>
<evidence type="ECO:0000256" key="2">
    <source>
        <dbReference type="ARBA" id="ARBA00022741"/>
    </source>
</evidence>
<dbReference type="CDD" id="cd00009">
    <property type="entry name" value="AAA"/>
    <property type="match status" value="1"/>
</dbReference>
<dbReference type="SMART" id="SM00382">
    <property type="entry name" value="AAA"/>
    <property type="match status" value="1"/>
</dbReference>
<evidence type="ECO:0000259" key="9">
    <source>
        <dbReference type="SMART" id="SM00382"/>
    </source>
</evidence>
<accession>A0A518C608</accession>
<dbReference type="InterPro" id="IPR003593">
    <property type="entry name" value="AAA+_ATPase"/>
</dbReference>
<evidence type="ECO:0000256" key="1">
    <source>
        <dbReference type="ARBA" id="ARBA00022490"/>
    </source>
</evidence>
<keyword evidence="2" id="KW-0547">Nucleotide-binding</keyword>
<keyword evidence="6" id="KW-0238">DNA-binding</keyword>
<dbReference type="GO" id="GO:0009378">
    <property type="term" value="F:four-way junction helicase activity"/>
    <property type="evidence" value="ECO:0007669"/>
    <property type="project" value="InterPro"/>
</dbReference>
<dbReference type="GO" id="GO:0006310">
    <property type="term" value="P:DNA recombination"/>
    <property type="evidence" value="ECO:0007669"/>
    <property type="project" value="UniProtKB-KW"/>
</dbReference>
<dbReference type="InterPro" id="IPR008824">
    <property type="entry name" value="RuvB-like_N"/>
</dbReference>
<dbReference type="Gene3D" id="1.10.10.10">
    <property type="entry name" value="Winged helix-like DNA-binding domain superfamily/Winged helix DNA-binding domain"/>
    <property type="match status" value="1"/>
</dbReference>
<keyword evidence="3" id="KW-0227">DNA damage</keyword>
<protein>
    <submittedName>
        <fullName evidence="10">Holliday junction ATP-dependent DNA helicase RuvB</fullName>
        <ecNumber evidence="10">3.6.4.12</ecNumber>
    </submittedName>
</protein>
<evidence type="ECO:0000256" key="5">
    <source>
        <dbReference type="ARBA" id="ARBA00022840"/>
    </source>
</evidence>
<proteinExistence type="predicted"/>
<dbReference type="InterPro" id="IPR004605">
    <property type="entry name" value="DNA_helicase_Holl-junc_RuvB"/>
</dbReference>
<sequence length="317" mass="34917">MGRPEKRFHEFIGQRRVVEHLRRLIGGAKQCADPCTSLLLIGAAGFGKTSIAKAVAAEYGSNFRCVLASGDTKPAEICAVLRDVRHGDVVLLDEAHALSRDAQQILYVALDEWRVPVETKRGISRSENESIAQFTLILATNEPGGVKQALRSRLTRIEFDPYTPAELKAIAEHVAQQSEASVTPQAANLLAQVAQGSPRVIVRRVQNLKHYWPDGRSITKDHVRNFLTSEGVDDHGFTPHQRMYLRYLAALPDCECNVERLAIKLGCDTANIRQEVEPYLIEQGLVDPTSRQGRGLKEAGAALISSLREPGHAESEA</sequence>
<dbReference type="Pfam" id="PF05496">
    <property type="entry name" value="RuvB_N"/>
    <property type="match status" value="1"/>
</dbReference>
<evidence type="ECO:0000256" key="8">
    <source>
        <dbReference type="ARBA" id="ARBA00023204"/>
    </source>
</evidence>
<keyword evidence="1" id="KW-0963">Cytoplasm</keyword>
<dbReference type="Proteomes" id="UP000318626">
    <property type="component" value="Chromosome"/>
</dbReference>
<dbReference type="PANTHER" id="PTHR42848">
    <property type="match status" value="1"/>
</dbReference>
<dbReference type="AlphaFoldDB" id="A0A518C608"/>
<dbReference type="EMBL" id="CP036289">
    <property type="protein sequence ID" value="QDU74642.1"/>
    <property type="molecule type" value="Genomic_DNA"/>
</dbReference>
<reference evidence="11" key="1">
    <citation type="submission" date="2019-02" db="EMBL/GenBank/DDBJ databases">
        <title>Deep-cultivation of Planctomycetes and their phenomic and genomic characterization uncovers novel biology.</title>
        <authorList>
            <person name="Wiegand S."/>
            <person name="Jogler M."/>
            <person name="Boedeker C."/>
            <person name="Pinto D."/>
            <person name="Vollmers J."/>
            <person name="Rivas-Marin E."/>
            <person name="Kohn T."/>
            <person name="Peeters S.H."/>
            <person name="Heuer A."/>
            <person name="Rast P."/>
            <person name="Oberbeckmann S."/>
            <person name="Bunk B."/>
            <person name="Jeske O."/>
            <person name="Meyerdierks A."/>
            <person name="Storesund J.E."/>
            <person name="Kallscheuer N."/>
            <person name="Luecker S."/>
            <person name="Lage O.M."/>
            <person name="Pohl T."/>
            <person name="Merkel B.J."/>
            <person name="Hornburger P."/>
            <person name="Mueller R.-W."/>
            <person name="Bruemmer F."/>
            <person name="Labrenz M."/>
            <person name="Spormann A.M."/>
            <person name="Op den Camp H."/>
            <person name="Overmann J."/>
            <person name="Amann R."/>
            <person name="Jetten M.S.M."/>
            <person name="Mascher T."/>
            <person name="Medema M.H."/>
            <person name="Devos D.P."/>
            <person name="Kaster A.-K."/>
            <person name="Ovreas L."/>
            <person name="Rohde M."/>
            <person name="Galperin M.Y."/>
            <person name="Jogler C."/>
        </authorList>
    </citation>
    <scope>NUCLEOTIDE SEQUENCE [LARGE SCALE GENOMIC DNA]</scope>
    <source>
        <strain evidence="11">Pan97</strain>
    </source>
</reference>
<dbReference type="KEGG" id="bvo:Pan97_16540"/>